<name>A0A133XI96_9RHOO</name>
<reference evidence="2 3" key="1">
    <citation type="submission" date="2015-12" db="EMBL/GenBank/DDBJ databases">
        <title>Nitrous oxide reduction kinetics distinguish bacteria harboring typical versus atypical NosZ.</title>
        <authorList>
            <person name="Yoon S."/>
            <person name="Nissen S."/>
            <person name="Park D."/>
            <person name="Sanford R.A."/>
            <person name="Loeffler F.E."/>
        </authorList>
    </citation>
    <scope>NUCLEOTIDE SEQUENCE [LARGE SCALE GENOMIC DNA]</scope>
    <source>
        <strain evidence="2 3">ATCC BAA-841</strain>
    </source>
</reference>
<keyword evidence="3" id="KW-1185">Reference proteome</keyword>
<protein>
    <recommendedName>
        <fullName evidence="1">DUF883 domain-containing protein</fullName>
    </recommendedName>
</protein>
<dbReference type="RefSeq" id="WP_066882388.1">
    <property type="nucleotide sequence ID" value="NZ_LODL01000019.1"/>
</dbReference>
<comment type="caution">
    <text evidence="2">The sequence shown here is derived from an EMBL/GenBank/DDBJ whole genome shotgun (WGS) entry which is preliminary data.</text>
</comment>
<organism evidence="2 3">
    <name type="scientific">Dechloromonas denitrificans</name>
    <dbReference type="NCBI Taxonomy" id="281362"/>
    <lineage>
        <taxon>Bacteria</taxon>
        <taxon>Pseudomonadati</taxon>
        <taxon>Pseudomonadota</taxon>
        <taxon>Betaproteobacteria</taxon>
        <taxon>Rhodocyclales</taxon>
        <taxon>Azonexaceae</taxon>
        <taxon>Dechloromonas</taxon>
    </lineage>
</organism>
<evidence type="ECO:0000313" key="3">
    <source>
        <dbReference type="Proteomes" id="UP000070186"/>
    </source>
</evidence>
<gene>
    <name evidence="2" type="ORF">AT959_07880</name>
</gene>
<accession>A0A133XI96</accession>
<dbReference type="InterPro" id="IPR043605">
    <property type="entry name" value="DUF883_C"/>
</dbReference>
<dbReference type="Proteomes" id="UP000070186">
    <property type="component" value="Unassembled WGS sequence"/>
</dbReference>
<evidence type="ECO:0000259" key="1">
    <source>
        <dbReference type="Pfam" id="PF19029"/>
    </source>
</evidence>
<feature type="domain" description="DUF883" evidence="1">
    <location>
        <begin position="74"/>
        <end position="99"/>
    </location>
</feature>
<evidence type="ECO:0000313" key="2">
    <source>
        <dbReference type="EMBL" id="KXB30652.1"/>
    </source>
</evidence>
<dbReference type="EMBL" id="LODL01000019">
    <property type="protein sequence ID" value="KXB30652.1"/>
    <property type="molecule type" value="Genomic_DNA"/>
</dbReference>
<dbReference type="Pfam" id="PF19029">
    <property type="entry name" value="DUF883_C"/>
    <property type="match status" value="1"/>
</dbReference>
<dbReference type="AlphaFoldDB" id="A0A133XI96"/>
<dbReference type="STRING" id="281362.AT959_07880"/>
<proteinExistence type="predicted"/>
<sequence length="110" mass="11673">MKSLGIDTPKSNGAHQAIDRISEAVQPVVSRAASGAHHLVDSISDTSSRVAQSLERTANRLKDTEQRLVGASSNYVREHPLKSAGIALAAGFLMSQLVSSRKSPGSHEKL</sequence>